<keyword evidence="8 12" id="KW-0067">ATP-binding</keyword>
<keyword evidence="6 12" id="KW-0547">Nucleotide-binding</keyword>
<organism evidence="17 18">
    <name type="scientific">Durusdinium trenchii</name>
    <dbReference type="NCBI Taxonomy" id="1381693"/>
    <lineage>
        <taxon>Eukaryota</taxon>
        <taxon>Sar</taxon>
        <taxon>Alveolata</taxon>
        <taxon>Dinophyceae</taxon>
        <taxon>Suessiales</taxon>
        <taxon>Symbiodiniaceae</taxon>
        <taxon>Durusdinium</taxon>
    </lineage>
</organism>
<feature type="compositionally biased region" description="Basic and acidic residues" evidence="13">
    <location>
        <begin position="31"/>
        <end position="40"/>
    </location>
</feature>
<evidence type="ECO:0000256" key="11">
    <source>
        <dbReference type="ARBA" id="ARBA00047462"/>
    </source>
</evidence>
<feature type="region of interest" description="Disordered" evidence="13">
    <location>
        <begin position="946"/>
        <end position="986"/>
    </location>
</feature>
<keyword evidence="3" id="KW-0723">Serine/threonine-protein kinase</keyword>
<dbReference type="InterPro" id="IPR018490">
    <property type="entry name" value="cNMP-bd_dom_sf"/>
</dbReference>
<dbReference type="SUPFAM" id="SSF51206">
    <property type="entry name" value="cAMP-binding domain-like"/>
    <property type="match status" value="3"/>
</dbReference>
<gene>
    <name evidence="17" type="ORF">SCF082_LOCUS16097</name>
</gene>
<keyword evidence="9" id="KW-0142">cGMP-binding</keyword>
<dbReference type="InterPro" id="IPR014710">
    <property type="entry name" value="RmlC-like_jellyroll"/>
</dbReference>
<keyword evidence="18" id="KW-1185">Reference proteome</keyword>
<feature type="region of interest" description="Disordered" evidence="13">
    <location>
        <begin position="1"/>
        <end position="44"/>
    </location>
</feature>
<evidence type="ECO:0000256" key="13">
    <source>
        <dbReference type="SAM" id="MobiDB-lite"/>
    </source>
</evidence>
<dbReference type="SMART" id="SM00133">
    <property type="entry name" value="S_TK_X"/>
    <property type="match status" value="1"/>
</dbReference>
<dbReference type="SMART" id="SM00100">
    <property type="entry name" value="cNMP"/>
    <property type="match status" value="3"/>
</dbReference>
<accession>A0ABP0K8Q0</accession>
<dbReference type="PANTHER" id="PTHR24353">
    <property type="entry name" value="CYCLIC NUCLEOTIDE-DEPENDENT PROTEIN KINASE"/>
    <property type="match status" value="1"/>
</dbReference>
<feature type="domain" description="Protein kinase" evidence="14">
    <location>
        <begin position="605"/>
        <end position="915"/>
    </location>
</feature>
<dbReference type="InterPro" id="IPR000595">
    <property type="entry name" value="cNMP-bd_dom"/>
</dbReference>
<feature type="compositionally biased region" description="Low complexity" evidence="13">
    <location>
        <begin position="454"/>
        <end position="475"/>
    </location>
</feature>
<dbReference type="PRINTS" id="PR00103">
    <property type="entry name" value="CAMPKINASE"/>
</dbReference>
<protein>
    <recommendedName>
        <fullName evidence="2">cGMP-dependent protein kinase</fullName>
        <ecNumber evidence="2">2.7.11.12</ecNumber>
    </recommendedName>
</protein>
<dbReference type="Proteomes" id="UP001642464">
    <property type="component" value="Unassembled WGS sequence"/>
</dbReference>
<keyword evidence="5" id="KW-0808">Transferase</keyword>
<comment type="catalytic activity">
    <reaction evidence="10">
        <text>L-threonyl-[protein] + ATP = O-phospho-L-threonyl-[protein] + ADP + H(+)</text>
        <dbReference type="Rhea" id="RHEA:46608"/>
        <dbReference type="Rhea" id="RHEA-COMP:11060"/>
        <dbReference type="Rhea" id="RHEA-COMP:11605"/>
        <dbReference type="ChEBI" id="CHEBI:15378"/>
        <dbReference type="ChEBI" id="CHEBI:30013"/>
        <dbReference type="ChEBI" id="CHEBI:30616"/>
        <dbReference type="ChEBI" id="CHEBI:61977"/>
        <dbReference type="ChEBI" id="CHEBI:456216"/>
        <dbReference type="EC" id="2.7.11.12"/>
    </reaction>
</comment>
<feature type="compositionally biased region" description="Low complexity" evidence="13">
    <location>
        <begin position="63"/>
        <end position="82"/>
    </location>
</feature>
<dbReference type="PROSITE" id="PS51285">
    <property type="entry name" value="AGC_KINASE_CTER"/>
    <property type="match status" value="1"/>
</dbReference>
<comment type="caution">
    <text evidence="17">The sequence shown here is derived from an EMBL/GenBank/DDBJ whole genome shotgun (WGS) entry which is preliminary data.</text>
</comment>
<evidence type="ECO:0000256" key="1">
    <source>
        <dbReference type="ARBA" id="ARBA00006352"/>
    </source>
</evidence>
<dbReference type="InterPro" id="IPR018488">
    <property type="entry name" value="cNMP-bd_CS"/>
</dbReference>
<sequence length="986" mass="108051">MGCASSSAKHGVHDPDGAAERGSEGSGEALRNVRELRHVDEEDLDLDLDLDLEDGALEGAGELVLASSSRHSSAVESSSGRSPLASRTSQEVKKQGKSRTAVFARGFNKDRGSAPARNKTPKTDEQAAAITKALSSCYMFSDMSDREREVLVGYMWKEKIKVGTSVVSQGKKNDNFYVIEEGTFEFSANGTVSSTRSGSGSEPFFGEMALLFQNRAASTVKCIASTNEDGSGGSSSKGRVWVIDRPTFRHVVHSQQLENRDEFRNAVESIPMLAEFLTPEQRERVVDAMQVVAVKAEQRVVKKGDHGDVCYFIKEGTVECSNIGEQGLGKIELGPGTYFGERALLTDEPRAADVTTLTDTLLLALDRKAFDEHLGPLRSLMDENMKGRVVEAVPILQQLPKGLRARITSKFELIHFADQEVIVREGDIGDRFFLVRSGNVDVMSADILADMESRGTSKSGSSSGAMSLGSSGSSRPSRHNRGRASGPSDSAAAAAAAAATGSGRGSGSGSGSGSGDVSSYGIRIAQLKEGDWFGEMALLHNEPRTATCVARGPVECFALSYETFKLMRGKSDLLMDTSHRRMEENRQKRQSVPQVDTSQLSLKDIVKRKILGKGTFGTVYLAETTAKAPVKGVWALKMMNKAHIVDCDQTRNVANERNVLKELSHPFVLQLMTTFQDKNSLYMLLEFVQGGELFSLMQEHYRLPLSHAQFYAACIVDAFDYMHSLDIIYRDLKPENILIDAQGFVKIADFGFAKRISGKTFTLCGTPEYLAPEVVLGKGHDKGVDYWGVGILVYEILAGISPFADEYTDDQIVVCKNIVNGKIDYNRLEAAIRETETNPPSSLSDDQLNYVFKPLKAKGKERKGSTHTALGVSRRTSRDTRPVENLVRKLLTKQPHQRFGCLKDGALDIKRHPFFGIDQPAWIELRAKNFRAPFVPVLESETDTSNFDDFEPDAKWDSYSGRGTQKRQGGVPQRRAAAHGEHIPSA</sequence>
<dbReference type="Gene3D" id="1.10.510.10">
    <property type="entry name" value="Transferase(Phosphotransferase) domain 1"/>
    <property type="match status" value="2"/>
</dbReference>
<feature type="domain" description="Cyclic nucleotide-binding" evidence="15">
    <location>
        <begin position="395"/>
        <end position="585"/>
    </location>
</feature>
<evidence type="ECO:0000256" key="3">
    <source>
        <dbReference type="ARBA" id="ARBA00022527"/>
    </source>
</evidence>
<dbReference type="Gene3D" id="3.30.200.20">
    <property type="entry name" value="Phosphorylase Kinase, domain 1"/>
    <property type="match status" value="1"/>
</dbReference>
<dbReference type="PROSITE" id="PS00108">
    <property type="entry name" value="PROTEIN_KINASE_ST"/>
    <property type="match status" value="1"/>
</dbReference>
<dbReference type="InterPro" id="IPR017441">
    <property type="entry name" value="Protein_kinase_ATP_BS"/>
</dbReference>
<feature type="domain" description="Cyclic nucleotide-binding" evidence="15">
    <location>
        <begin position="139"/>
        <end position="269"/>
    </location>
</feature>
<comment type="similarity">
    <text evidence="1">Belongs to the protein kinase superfamily. AGC Ser/Thr protein kinase family. cGMP subfamily.</text>
</comment>
<feature type="non-terminal residue" evidence="17">
    <location>
        <position position="986"/>
    </location>
</feature>
<dbReference type="InterPro" id="IPR008271">
    <property type="entry name" value="Ser/Thr_kinase_AS"/>
</dbReference>
<feature type="region of interest" description="Disordered" evidence="13">
    <location>
        <begin position="452"/>
        <end position="517"/>
    </location>
</feature>
<comment type="catalytic activity">
    <reaction evidence="11">
        <text>L-seryl-[protein] + ATP = O-phospho-L-seryl-[protein] + ADP + H(+)</text>
        <dbReference type="Rhea" id="RHEA:17989"/>
        <dbReference type="Rhea" id="RHEA-COMP:9863"/>
        <dbReference type="Rhea" id="RHEA-COMP:11604"/>
        <dbReference type="ChEBI" id="CHEBI:15378"/>
        <dbReference type="ChEBI" id="CHEBI:29999"/>
        <dbReference type="ChEBI" id="CHEBI:30616"/>
        <dbReference type="ChEBI" id="CHEBI:83421"/>
        <dbReference type="ChEBI" id="CHEBI:456216"/>
        <dbReference type="EC" id="2.7.11.12"/>
    </reaction>
</comment>
<feature type="domain" description="AGC-kinase C-terminal" evidence="16">
    <location>
        <begin position="918"/>
        <end position="986"/>
    </location>
</feature>
<dbReference type="PROSITE" id="PS00888">
    <property type="entry name" value="CNMP_BINDING_1"/>
    <property type="match status" value="1"/>
</dbReference>
<feature type="binding site" evidence="12">
    <location>
        <position position="637"/>
    </location>
    <ligand>
        <name>ATP</name>
        <dbReference type="ChEBI" id="CHEBI:30616"/>
    </ligand>
</feature>
<dbReference type="SUPFAM" id="SSF56112">
    <property type="entry name" value="Protein kinase-like (PK-like)"/>
    <property type="match status" value="1"/>
</dbReference>
<dbReference type="PANTHER" id="PTHR24353:SF143">
    <property type="entry name" value="PROTEIN KINASE DOMAIN-CONTAINING PROTEIN"/>
    <property type="match status" value="1"/>
</dbReference>
<evidence type="ECO:0000259" key="14">
    <source>
        <dbReference type="PROSITE" id="PS50011"/>
    </source>
</evidence>
<dbReference type="Pfam" id="PF00069">
    <property type="entry name" value="Pkinase"/>
    <property type="match status" value="1"/>
</dbReference>
<dbReference type="GO" id="GO:0016301">
    <property type="term" value="F:kinase activity"/>
    <property type="evidence" value="ECO:0007669"/>
    <property type="project" value="UniProtKB-KW"/>
</dbReference>
<dbReference type="Pfam" id="PF00027">
    <property type="entry name" value="cNMP_binding"/>
    <property type="match status" value="2"/>
</dbReference>
<dbReference type="PROSITE" id="PS00107">
    <property type="entry name" value="PROTEIN_KINASE_ATP"/>
    <property type="match status" value="1"/>
</dbReference>
<dbReference type="PROSITE" id="PS50011">
    <property type="entry name" value="PROTEIN_KINASE_DOM"/>
    <property type="match status" value="1"/>
</dbReference>
<evidence type="ECO:0000256" key="12">
    <source>
        <dbReference type="PROSITE-ProRule" id="PRU10141"/>
    </source>
</evidence>
<evidence type="ECO:0000256" key="7">
    <source>
        <dbReference type="ARBA" id="ARBA00022777"/>
    </source>
</evidence>
<feature type="compositionally biased region" description="Gly residues" evidence="13">
    <location>
        <begin position="502"/>
        <end position="514"/>
    </location>
</feature>
<evidence type="ECO:0000259" key="15">
    <source>
        <dbReference type="PROSITE" id="PS50042"/>
    </source>
</evidence>
<dbReference type="Gene3D" id="2.60.120.10">
    <property type="entry name" value="Jelly Rolls"/>
    <property type="match status" value="3"/>
</dbReference>
<dbReference type="EC" id="2.7.11.12" evidence="2"/>
<dbReference type="CDD" id="cd00038">
    <property type="entry name" value="CAP_ED"/>
    <property type="match status" value="3"/>
</dbReference>
<feature type="compositionally biased region" description="Basic and acidic residues" evidence="13">
    <location>
        <begin position="11"/>
        <end position="23"/>
    </location>
</feature>
<evidence type="ECO:0000256" key="8">
    <source>
        <dbReference type="ARBA" id="ARBA00022840"/>
    </source>
</evidence>
<dbReference type="InterPro" id="IPR000719">
    <property type="entry name" value="Prot_kinase_dom"/>
</dbReference>
<feature type="region of interest" description="Disordered" evidence="13">
    <location>
        <begin position="63"/>
        <end position="126"/>
    </location>
</feature>
<reference evidence="17 18" key="1">
    <citation type="submission" date="2024-02" db="EMBL/GenBank/DDBJ databases">
        <authorList>
            <person name="Chen Y."/>
            <person name="Shah S."/>
            <person name="Dougan E. K."/>
            <person name="Thang M."/>
            <person name="Chan C."/>
        </authorList>
    </citation>
    <scope>NUCLEOTIDE SEQUENCE [LARGE SCALE GENOMIC DNA]</scope>
</reference>
<evidence type="ECO:0000256" key="9">
    <source>
        <dbReference type="ARBA" id="ARBA00022992"/>
    </source>
</evidence>
<dbReference type="PROSITE" id="PS50042">
    <property type="entry name" value="CNMP_BINDING_3"/>
    <property type="match status" value="3"/>
</dbReference>
<dbReference type="SMART" id="SM00220">
    <property type="entry name" value="S_TKc"/>
    <property type="match status" value="1"/>
</dbReference>
<evidence type="ECO:0000256" key="6">
    <source>
        <dbReference type="ARBA" id="ARBA00022741"/>
    </source>
</evidence>
<dbReference type="InterPro" id="IPR011009">
    <property type="entry name" value="Kinase-like_dom_sf"/>
</dbReference>
<evidence type="ECO:0000313" key="17">
    <source>
        <dbReference type="EMBL" id="CAK9023160.1"/>
    </source>
</evidence>
<keyword evidence="4" id="KW-0140">cGMP</keyword>
<evidence type="ECO:0000256" key="2">
    <source>
        <dbReference type="ARBA" id="ARBA00012428"/>
    </source>
</evidence>
<dbReference type="InterPro" id="IPR000961">
    <property type="entry name" value="AGC-kinase_C"/>
</dbReference>
<evidence type="ECO:0000313" key="18">
    <source>
        <dbReference type="Proteomes" id="UP001642464"/>
    </source>
</evidence>
<evidence type="ECO:0000256" key="4">
    <source>
        <dbReference type="ARBA" id="ARBA00022535"/>
    </source>
</evidence>
<evidence type="ECO:0000259" key="16">
    <source>
        <dbReference type="PROSITE" id="PS51285"/>
    </source>
</evidence>
<feature type="compositionally biased region" description="Low complexity" evidence="13">
    <location>
        <begin position="483"/>
        <end position="501"/>
    </location>
</feature>
<dbReference type="EMBL" id="CAXAMM010010339">
    <property type="protein sequence ID" value="CAK9023160.1"/>
    <property type="molecule type" value="Genomic_DNA"/>
</dbReference>
<evidence type="ECO:0000256" key="5">
    <source>
        <dbReference type="ARBA" id="ARBA00022679"/>
    </source>
</evidence>
<evidence type="ECO:0000256" key="10">
    <source>
        <dbReference type="ARBA" id="ARBA00047298"/>
    </source>
</evidence>
<dbReference type="PROSITE" id="PS00889">
    <property type="entry name" value="CNMP_BINDING_2"/>
    <property type="match status" value="1"/>
</dbReference>
<feature type="domain" description="Cyclic nucleotide-binding" evidence="15">
    <location>
        <begin position="273"/>
        <end position="391"/>
    </location>
</feature>
<proteinExistence type="inferred from homology"/>
<name>A0ABP0K8Q0_9DINO</name>
<keyword evidence="7 17" id="KW-0418">Kinase</keyword>